<dbReference type="PANTHER" id="PTHR43628">
    <property type="entry name" value="ACTIVATOR OF C KINASE PROTEIN 1-RELATED"/>
    <property type="match status" value="1"/>
</dbReference>
<dbReference type="PANTHER" id="PTHR43628:SF1">
    <property type="entry name" value="CHITIN SYNTHASE REGULATORY FACTOR 2-RELATED"/>
    <property type="match status" value="1"/>
</dbReference>
<reference evidence="2" key="1">
    <citation type="submission" date="2016-10" db="EMBL/GenBank/DDBJ databases">
        <authorList>
            <person name="Benchimol M."/>
            <person name="Almeida L.G."/>
            <person name="Vasconcelos A.T."/>
            <person name="Perreira-Neves A."/>
            <person name="Rosa I.A."/>
            <person name="Tasca T."/>
            <person name="Bogo M.R."/>
            <person name="de Souza W."/>
        </authorList>
    </citation>
    <scope>NUCLEOTIDE SEQUENCE [LARGE SCALE GENOMIC DNA]</scope>
    <source>
        <strain evidence="2">K</strain>
    </source>
</reference>
<sequence>MYSKKLYQQNLTPESIFLGSHNHPHLFPSYYPDFNSDNISSLRKNESAQIYQTNNPLYLAPEIIRGETSFSEKANVFAFSMIVYEILCGRKPFPNCRNIFSIANNIEKGDRPDLSVIKNDGMRLLLKYTWSDNPSLRLSFDQIVNYLYTVLNRQQEMKHGDEAIHKDKVKVYLHSIKNEPPNTLSFKLKKENPQPLIKVIADSGNAEAMFQYALMSYKGEEIEQNYSEAIKYYKKAIKQGHSLAMYKYGRMLHKGRGVSCNTTKAVIQYKKAIRNGNVQAMYIYGGMLEYGKEVPQDYVESAKLYKMAADLGFADACYDYAIVNINGQGVTQDFTEAIKYLKKGIDLGDKDSMYQYAKLLEKGNGSQQNYKEAAKYYRIAAKLGKSDAMYRYALLLEKGNGIHQDIFKAKKYYNKAITLGNPRAMYSYACLLESEGCHDLAKITKLITIASEMGYEKAIIHLCDLKHSNMIPDHPNFDSLV</sequence>
<dbReference type="GO" id="GO:0005524">
    <property type="term" value="F:ATP binding"/>
    <property type="evidence" value="ECO:0007669"/>
    <property type="project" value="InterPro"/>
</dbReference>
<dbReference type="OrthoDB" id="2384430at2759"/>
<accession>A0A1J4KD39</accession>
<dbReference type="VEuPathDB" id="TrichDB:TRFO_21736"/>
<dbReference type="Gene3D" id="1.25.40.10">
    <property type="entry name" value="Tetratricopeptide repeat domain"/>
    <property type="match status" value="1"/>
</dbReference>
<dbReference type="EMBL" id="MLAK01000641">
    <property type="protein sequence ID" value="OHT09343.1"/>
    <property type="molecule type" value="Genomic_DNA"/>
</dbReference>
<gene>
    <name evidence="2" type="ORF">TRFO_21736</name>
</gene>
<proteinExistence type="predicted"/>
<comment type="caution">
    <text evidence="2">The sequence shown here is derived from an EMBL/GenBank/DDBJ whole genome shotgun (WGS) entry which is preliminary data.</text>
</comment>
<dbReference type="SMART" id="SM00671">
    <property type="entry name" value="SEL1"/>
    <property type="match status" value="6"/>
</dbReference>
<dbReference type="RefSeq" id="XP_068362479.1">
    <property type="nucleotide sequence ID" value="XM_068502157.1"/>
</dbReference>
<dbReference type="AlphaFoldDB" id="A0A1J4KD39"/>
<dbReference type="InterPro" id="IPR001245">
    <property type="entry name" value="Ser-Thr/Tyr_kinase_cat_dom"/>
</dbReference>
<dbReference type="Pfam" id="PF07714">
    <property type="entry name" value="PK_Tyr_Ser-Thr"/>
    <property type="match status" value="1"/>
</dbReference>
<dbReference type="InterPro" id="IPR000719">
    <property type="entry name" value="Prot_kinase_dom"/>
</dbReference>
<dbReference type="SUPFAM" id="SSF81901">
    <property type="entry name" value="HCP-like"/>
    <property type="match status" value="2"/>
</dbReference>
<dbReference type="InterPro" id="IPR006597">
    <property type="entry name" value="Sel1-like"/>
</dbReference>
<dbReference type="InterPro" id="IPR052945">
    <property type="entry name" value="Mitotic_Regulator"/>
</dbReference>
<feature type="domain" description="Protein kinase" evidence="1">
    <location>
        <begin position="1"/>
        <end position="151"/>
    </location>
</feature>
<dbReference type="Pfam" id="PF08238">
    <property type="entry name" value="Sel1"/>
    <property type="match status" value="6"/>
</dbReference>
<organism evidence="2 3">
    <name type="scientific">Tritrichomonas foetus</name>
    <dbReference type="NCBI Taxonomy" id="1144522"/>
    <lineage>
        <taxon>Eukaryota</taxon>
        <taxon>Metamonada</taxon>
        <taxon>Parabasalia</taxon>
        <taxon>Tritrichomonadida</taxon>
        <taxon>Tritrichomonadidae</taxon>
        <taxon>Tritrichomonas</taxon>
    </lineage>
</organism>
<name>A0A1J4KD39_9EUKA</name>
<evidence type="ECO:0000313" key="2">
    <source>
        <dbReference type="EMBL" id="OHT09343.1"/>
    </source>
</evidence>
<evidence type="ECO:0000313" key="3">
    <source>
        <dbReference type="Proteomes" id="UP000179807"/>
    </source>
</evidence>
<dbReference type="PROSITE" id="PS50011">
    <property type="entry name" value="PROTEIN_KINASE_DOM"/>
    <property type="match status" value="1"/>
</dbReference>
<evidence type="ECO:0000259" key="1">
    <source>
        <dbReference type="PROSITE" id="PS50011"/>
    </source>
</evidence>
<dbReference type="Proteomes" id="UP000179807">
    <property type="component" value="Unassembled WGS sequence"/>
</dbReference>
<dbReference type="GeneID" id="94836861"/>
<protein>
    <recommendedName>
        <fullName evidence="1">Protein kinase domain-containing protein</fullName>
    </recommendedName>
</protein>
<dbReference type="GO" id="GO:0004672">
    <property type="term" value="F:protein kinase activity"/>
    <property type="evidence" value="ECO:0007669"/>
    <property type="project" value="InterPro"/>
</dbReference>
<keyword evidence="3" id="KW-1185">Reference proteome</keyword>
<dbReference type="SUPFAM" id="SSF56112">
    <property type="entry name" value="Protein kinase-like (PK-like)"/>
    <property type="match status" value="1"/>
</dbReference>
<dbReference type="InterPro" id="IPR011009">
    <property type="entry name" value="Kinase-like_dom_sf"/>
</dbReference>
<dbReference type="InterPro" id="IPR011990">
    <property type="entry name" value="TPR-like_helical_dom_sf"/>
</dbReference>
<dbReference type="Gene3D" id="1.10.510.10">
    <property type="entry name" value="Transferase(Phosphotransferase) domain 1"/>
    <property type="match status" value="1"/>
</dbReference>